<proteinExistence type="predicted"/>
<evidence type="ECO:0000313" key="2">
    <source>
        <dbReference type="EMBL" id="CAB4182311.1"/>
    </source>
</evidence>
<accession>A0A6J5SCA2</accession>
<evidence type="ECO:0000313" key="3">
    <source>
        <dbReference type="EMBL" id="CAB4198510.1"/>
    </source>
</evidence>
<dbReference type="EMBL" id="LR797272">
    <property type="protein sequence ID" value="CAB4198510.1"/>
    <property type="molecule type" value="Genomic_DNA"/>
</dbReference>
<evidence type="ECO:0000313" key="4">
    <source>
        <dbReference type="EMBL" id="CAB4211478.1"/>
    </source>
</evidence>
<dbReference type="EMBL" id="LR797375">
    <property type="protein sequence ID" value="CAB4211478.1"/>
    <property type="molecule type" value="Genomic_DNA"/>
</dbReference>
<evidence type="ECO:0000313" key="5">
    <source>
        <dbReference type="EMBL" id="CAB5238591.1"/>
    </source>
</evidence>
<dbReference type="EMBL" id="LR796861">
    <property type="protein sequence ID" value="CAB4170455.1"/>
    <property type="molecule type" value="Genomic_DNA"/>
</dbReference>
<sequence length="67" mass="7400">MTQEVVLHKDDLIAILEFATKYPDADYVTVSHDSSSGIGILVSASIRTVINQDPVIIIKQIVDETSW</sequence>
<dbReference type="EMBL" id="LR798454">
    <property type="protein sequence ID" value="CAB5238591.1"/>
    <property type="molecule type" value="Genomic_DNA"/>
</dbReference>
<gene>
    <name evidence="2" type="ORF">UFOVP1066_213</name>
    <name evidence="3" type="ORF">UFOVP1315_124</name>
    <name evidence="4" type="ORF">UFOVP1421_85</name>
    <name evidence="5" type="ORF">UFOVP1525_95</name>
    <name evidence="1" type="ORF">UFOVP909_58</name>
</gene>
<protein>
    <submittedName>
        <fullName evidence="4">Uncharacterized protein</fullName>
    </submittedName>
</protein>
<organism evidence="4">
    <name type="scientific">uncultured Caudovirales phage</name>
    <dbReference type="NCBI Taxonomy" id="2100421"/>
    <lineage>
        <taxon>Viruses</taxon>
        <taxon>Duplodnaviria</taxon>
        <taxon>Heunggongvirae</taxon>
        <taxon>Uroviricota</taxon>
        <taxon>Caudoviricetes</taxon>
        <taxon>Peduoviridae</taxon>
        <taxon>Maltschvirus</taxon>
        <taxon>Maltschvirus maltsch</taxon>
    </lineage>
</organism>
<reference evidence="4" key="1">
    <citation type="submission" date="2020-05" db="EMBL/GenBank/DDBJ databases">
        <authorList>
            <person name="Chiriac C."/>
            <person name="Salcher M."/>
            <person name="Ghai R."/>
            <person name="Kavagutti S V."/>
        </authorList>
    </citation>
    <scope>NUCLEOTIDE SEQUENCE</scope>
</reference>
<evidence type="ECO:0000313" key="1">
    <source>
        <dbReference type="EMBL" id="CAB4170455.1"/>
    </source>
</evidence>
<dbReference type="EMBL" id="LR797019">
    <property type="protein sequence ID" value="CAB4182311.1"/>
    <property type="molecule type" value="Genomic_DNA"/>
</dbReference>
<name>A0A6J5SCA2_9CAUD</name>